<dbReference type="EMBL" id="CP012333">
    <property type="protein sequence ID" value="AKU93661.1"/>
    <property type="molecule type" value="Genomic_DNA"/>
</dbReference>
<evidence type="ECO:0000313" key="3">
    <source>
        <dbReference type="Proteomes" id="UP000064967"/>
    </source>
</evidence>
<sequence>MSELSPDERKFLDAVRPEWGPRGPFTPPSSSDMRERLLEKPWLARSGATSTTARIVLALSALGVCSVAVVLSPKLVSRRGAEEVNVTSLPAPTAHAPETPPMAAVTIDSLPDAPTNDQSLPSEKAMRAKVAPVRAAVSSTRPNDEVDPLAFELRLVRSAQGALRADDPGRALGFLETHASHFPSGTLRDERMTLQVLARCALGEVSTARAIKSELERLSPGSSHLQRLSNSCAR</sequence>
<name>A0A0K1PJS0_9BACT</name>
<evidence type="ECO:0000256" key="1">
    <source>
        <dbReference type="SAM" id="MobiDB-lite"/>
    </source>
</evidence>
<dbReference type="STRING" id="1391654.AKJ09_00325"/>
<gene>
    <name evidence="2" type="ORF">AKJ09_00325</name>
</gene>
<dbReference type="OrthoDB" id="5540737at2"/>
<dbReference type="Proteomes" id="UP000064967">
    <property type="component" value="Chromosome"/>
</dbReference>
<feature type="compositionally biased region" description="Basic and acidic residues" evidence="1">
    <location>
        <begin position="1"/>
        <end position="16"/>
    </location>
</feature>
<dbReference type="KEGG" id="llu:AKJ09_00325"/>
<evidence type="ECO:0000313" key="2">
    <source>
        <dbReference type="EMBL" id="AKU93661.1"/>
    </source>
</evidence>
<protein>
    <submittedName>
        <fullName evidence="2">Uncharacterized protein</fullName>
    </submittedName>
</protein>
<reference evidence="2 3" key="1">
    <citation type="submission" date="2015-08" db="EMBL/GenBank/DDBJ databases">
        <authorList>
            <person name="Babu N.S."/>
            <person name="Beckwith C.J."/>
            <person name="Beseler K.G."/>
            <person name="Brison A."/>
            <person name="Carone J.V."/>
            <person name="Caskin T.P."/>
            <person name="Diamond M."/>
            <person name="Durham M.E."/>
            <person name="Foxe J.M."/>
            <person name="Go M."/>
            <person name="Henderson B.A."/>
            <person name="Jones I.B."/>
            <person name="McGettigan J.A."/>
            <person name="Micheletti S.J."/>
            <person name="Nasrallah M.E."/>
            <person name="Ortiz D."/>
            <person name="Piller C.R."/>
            <person name="Privatt S.R."/>
            <person name="Schneider S.L."/>
            <person name="Sharp S."/>
            <person name="Smith T.C."/>
            <person name="Stanton J.D."/>
            <person name="Ullery H.E."/>
            <person name="Wilson R.J."/>
            <person name="Serrano M.G."/>
            <person name="Buck G."/>
            <person name="Lee V."/>
            <person name="Wang Y."/>
            <person name="Carvalho R."/>
            <person name="Voegtly L."/>
            <person name="Shi R."/>
            <person name="Duckworth R."/>
            <person name="Johnson A."/>
            <person name="Loviza R."/>
            <person name="Walstead R."/>
            <person name="Shah Z."/>
            <person name="Kiflezghi M."/>
            <person name="Wade K."/>
            <person name="Ball S.L."/>
            <person name="Bradley K.W."/>
            <person name="Asai D.J."/>
            <person name="Bowman C.A."/>
            <person name="Russell D.A."/>
            <person name="Pope W.H."/>
            <person name="Jacobs-Sera D."/>
            <person name="Hendrix R.W."/>
            <person name="Hatfull G.F."/>
        </authorList>
    </citation>
    <scope>NUCLEOTIDE SEQUENCE [LARGE SCALE GENOMIC DNA]</scope>
    <source>
        <strain evidence="2 3">DSM 27648</strain>
    </source>
</reference>
<accession>A0A0K1PJS0</accession>
<proteinExistence type="predicted"/>
<feature type="region of interest" description="Disordered" evidence="1">
    <location>
        <begin position="1"/>
        <end position="33"/>
    </location>
</feature>
<dbReference type="RefSeq" id="WP_146645381.1">
    <property type="nucleotide sequence ID" value="NZ_CP012333.1"/>
</dbReference>
<organism evidence="2 3">
    <name type="scientific">Labilithrix luteola</name>
    <dbReference type="NCBI Taxonomy" id="1391654"/>
    <lineage>
        <taxon>Bacteria</taxon>
        <taxon>Pseudomonadati</taxon>
        <taxon>Myxococcota</taxon>
        <taxon>Polyangia</taxon>
        <taxon>Polyangiales</taxon>
        <taxon>Labilitrichaceae</taxon>
        <taxon>Labilithrix</taxon>
    </lineage>
</organism>
<dbReference type="AlphaFoldDB" id="A0A0K1PJS0"/>
<keyword evidence="3" id="KW-1185">Reference proteome</keyword>